<dbReference type="Proteomes" id="UP000663823">
    <property type="component" value="Unassembled WGS sequence"/>
</dbReference>
<protein>
    <recommendedName>
        <fullName evidence="3">ATPase AAA-type core domain-containing protein</fullName>
    </recommendedName>
</protein>
<dbReference type="EMBL" id="CAJNOU010005241">
    <property type="protein sequence ID" value="CAF1471655.1"/>
    <property type="molecule type" value="Genomic_DNA"/>
</dbReference>
<dbReference type="EMBL" id="CAJNOH010004698">
    <property type="protein sequence ID" value="CAF1377299.1"/>
    <property type="molecule type" value="Genomic_DNA"/>
</dbReference>
<dbReference type="OrthoDB" id="8956381at2759"/>
<evidence type="ECO:0000256" key="2">
    <source>
        <dbReference type="ARBA" id="ARBA00022840"/>
    </source>
</evidence>
<dbReference type="Proteomes" id="UP000663889">
    <property type="component" value="Unassembled WGS sequence"/>
</dbReference>
<dbReference type="InterPro" id="IPR027417">
    <property type="entry name" value="P-loop_NTPase"/>
</dbReference>
<dbReference type="Proteomes" id="UP000663854">
    <property type="component" value="Unassembled WGS sequence"/>
</dbReference>
<evidence type="ECO:0000313" key="9">
    <source>
        <dbReference type="EMBL" id="CAF3785322.1"/>
    </source>
</evidence>
<dbReference type="Proteomes" id="UP000663836">
    <property type="component" value="Unassembled WGS sequence"/>
</dbReference>
<dbReference type="EMBL" id="CAJOAX010006871">
    <property type="protein sequence ID" value="CAF3993859.1"/>
    <property type="molecule type" value="Genomic_DNA"/>
</dbReference>
<dbReference type="EMBL" id="CAJNOT010001562">
    <property type="protein sequence ID" value="CAF1218059.1"/>
    <property type="molecule type" value="Genomic_DNA"/>
</dbReference>
<evidence type="ECO:0000313" key="5">
    <source>
        <dbReference type="EMBL" id="CAF1377299.1"/>
    </source>
</evidence>
<keyword evidence="13" id="KW-1185">Reference proteome</keyword>
<proteinExistence type="predicted"/>
<keyword evidence="1" id="KW-0547">Nucleotide-binding</keyword>
<evidence type="ECO:0000313" key="6">
    <source>
        <dbReference type="EMBL" id="CAF1398296.1"/>
    </source>
</evidence>
<evidence type="ECO:0000313" key="10">
    <source>
        <dbReference type="EMBL" id="CAF3993859.1"/>
    </source>
</evidence>
<dbReference type="GO" id="GO:0016887">
    <property type="term" value="F:ATP hydrolysis activity"/>
    <property type="evidence" value="ECO:0007669"/>
    <property type="project" value="InterPro"/>
</dbReference>
<dbReference type="InterPro" id="IPR050221">
    <property type="entry name" value="26S_Proteasome_ATPase"/>
</dbReference>
<evidence type="ECO:0000313" key="7">
    <source>
        <dbReference type="EMBL" id="CAF1471655.1"/>
    </source>
</evidence>
<comment type="caution">
    <text evidence="4">The sequence shown here is derived from an EMBL/GenBank/DDBJ whole genome shotgun (WGS) entry which is preliminary data.</text>
</comment>
<evidence type="ECO:0000259" key="3">
    <source>
        <dbReference type="Pfam" id="PF00004"/>
    </source>
</evidence>
<dbReference type="EMBL" id="CAJNOO010004926">
    <property type="protein sequence ID" value="CAF1398296.1"/>
    <property type="molecule type" value="Genomic_DNA"/>
</dbReference>
<dbReference type="Proteomes" id="UP000663870">
    <property type="component" value="Unassembled WGS sequence"/>
</dbReference>
<dbReference type="Pfam" id="PF00004">
    <property type="entry name" value="AAA"/>
    <property type="match status" value="1"/>
</dbReference>
<evidence type="ECO:0000256" key="1">
    <source>
        <dbReference type="ARBA" id="ARBA00022741"/>
    </source>
</evidence>
<dbReference type="EMBL" id="CAJOBE010007028">
    <property type="protein sequence ID" value="CAF4024483.1"/>
    <property type="molecule type" value="Genomic_DNA"/>
</dbReference>
<dbReference type="GO" id="GO:0005524">
    <property type="term" value="F:ATP binding"/>
    <property type="evidence" value="ECO:0007669"/>
    <property type="project" value="UniProtKB-KW"/>
</dbReference>
<evidence type="ECO:0000313" key="4">
    <source>
        <dbReference type="EMBL" id="CAF1218059.1"/>
    </source>
</evidence>
<feature type="domain" description="ATPase AAA-type core" evidence="3">
    <location>
        <begin position="137"/>
        <end position="186"/>
    </location>
</feature>
<dbReference type="EMBL" id="CAJOBD010001301">
    <property type="protein sequence ID" value="CAF3785322.1"/>
    <property type="molecule type" value="Genomic_DNA"/>
</dbReference>
<reference evidence="4" key="1">
    <citation type="submission" date="2021-02" db="EMBL/GenBank/DDBJ databases">
        <authorList>
            <person name="Nowell W R."/>
        </authorList>
    </citation>
    <scope>NUCLEOTIDE SEQUENCE</scope>
</reference>
<dbReference type="Proteomes" id="UP000663882">
    <property type="component" value="Unassembled WGS sequence"/>
</dbReference>
<organism evidence="4 12">
    <name type="scientific">Rotaria sordida</name>
    <dbReference type="NCBI Taxonomy" id="392033"/>
    <lineage>
        <taxon>Eukaryota</taxon>
        <taxon>Metazoa</taxon>
        <taxon>Spiralia</taxon>
        <taxon>Gnathifera</taxon>
        <taxon>Rotifera</taxon>
        <taxon>Eurotatoria</taxon>
        <taxon>Bdelloidea</taxon>
        <taxon>Philodinida</taxon>
        <taxon>Philodinidae</taxon>
        <taxon>Rotaria</taxon>
    </lineage>
</organism>
<dbReference type="SUPFAM" id="SSF52540">
    <property type="entry name" value="P-loop containing nucleoside triphosphate hydrolases"/>
    <property type="match status" value="1"/>
</dbReference>
<gene>
    <name evidence="11" type="ORF">FNK824_LOCUS27273</name>
    <name evidence="9" type="ORF">JBS370_LOCUS14441</name>
    <name evidence="8" type="ORF">JXQ802_LOCUS49798</name>
    <name evidence="10" type="ORF">OTI717_LOCUS28629</name>
    <name evidence="5" type="ORF">PYM288_LOCUS33670</name>
    <name evidence="6" type="ORF">RFH988_LOCUS34708</name>
    <name evidence="7" type="ORF">SEV965_LOCUS34679</name>
    <name evidence="4" type="ORF">ZHD862_LOCUS23724</name>
</gene>
<accession>A0A814XLZ1</accession>
<dbReference type="Proteomes" id="UP000663864">
    <property type="component" value="Unassembled WGS sequence"/>
</dbReference>
<dbReference type="AlphaFoldDB" id="A0A814XLZ1"/>
<keyword evidence="2" id="KW-0067">ATP-binding</keyword>
<name>A0A814XLZ1_9BILA</name>
<evidence type="ECO:0000313" key="13">
    <source>
        <dbReference type="Proteomes" id="UP000663870"/>
    </source>
</evidence>
<dbReference type="Gene3D" id="3.40.50.300">
    <property type="entry name" value="P-loop containing nucleotide triphosphate hydrolases"/>
    <property type="match status" value="2"/>
</dbReference>
<evidence type="ECO:0000313" key="12">
    <source>
        <dbReference type="Proteomes" id="UP000663864"/>
    </source>
</evidence>
<evidence type="ECO:0000313" key="8">
    <source>
        <dbReference type="EMBL" id="CAF1614536.1"/>
    </source>
</evidence>
<sequence length="192" mass="22206">MSKTSIRTIDFVYLGYSINFRVQQQCDDINLIDSFHSNLPIFYRIYLSITSIIIQFKLMTINNNIENKSISLSDIGGLKREKSDLTNLLLQSTTNYISLRRIFPHGAKRRGKTLLINAIAHEISATIIRIHLSNIYKRRLTATLIELLDRHLDGKNIFLMVTTKWPDLVDTDLRRPGRIDEEIEIGMANQQD</sequence>
<dbReference type="PANTHER" id="PTHR23073">
    <property type="entry name" value="26S PROTEASOME REGULATORY SUBUNIT"/>
    <property type="match status" value="1"/>
</dbReference>
<dbReference type="InterPro" id="IPR003959">
    <property type="entry name" value="ATPase_AAA_core"/>
</dbReference>
<dbReference type="Proteomes" id="UP000663874">
    <property type="component" value="Unassembled WGS sequence"/>
</dbReference>
<dbReference type="EMBL" id="CAJNOL010006145">
    <property type="protein sequence ID" value="CAF1614536.1"/>
    <property type="molecule type" value="Genomic_DNA"/>
</dbReference>
<evidence type="ECO:0000313" key="11">
    <source>
        <dbReference type="EMBL" id="CAF4024483.1"/>
    </source>
</evidence>